<sequence length="1540" mass="174620">MSDDETGLSIEDLFHKLNPEQDTKTTQKTPYKFLDPYEKEDSDIFFGREDENRELFQKFYTYPYLLVYGESGTGKTSLLRCGLLSRIPDSDVLVIHVKNSGNANATLNKEFETLLGAAETHLSFKERIRLLYKKYHKPVAVILDQLEELFVLQSEAERSEFIANVASWVELDVELTVLFVIREEYLAKISEFEAFFPDLFQHRIWIKKMDHFRIKDILIRPLQVFDMEIEPEVVELILNHFRTFQEGIGLPDLQVLLDRLYQEALKKSDQPPKITRLDFERLGDLNRVLSEFLEKSISLLDNPDEARSLLKQMITPEGTKKQISVEMMNSSKTIQPEKLAHIIKVFEDRRIIRFIPDNECYELRHDSLARIVHSWLTAVEKDIIEMQQMVENRYHDYAKRGFLLEQHILDMIAPFFDKLRLSPAVKSFVQKSKQHHQRLVRRNRLIKAGLLIIAFLVLSVFTFWNLVERQKAEKSFHLAQVEKNHAQQSLIQAEKNYKEAEFNLSQALTLKASLAASEKDWQLAKLYSSAAILKQASIQKFKNVDTEIQPGKLQNWGLRKVIVTKQHEYGLKVALSADGNVGAYAGQDSSVVLIKNVFQGGKEEQQYPLNGHTNDTTCLDFSHDGSLLASASKDRTVRIWNVRSHKCLYTLKDFEHDLDEIAFHPLEKLLLIVRIADTLTMWDIQHAYRIFTVQAPERSITSMACHPKKELLVVGNTGGSVWLCDLVTGFWGRKIMVHTEPVNVVQFSPHGQILATGSDDETVKLWDAETFSVLRTLKNFSSPVVTLSFSTDNKMLVAICSEGIINIWHVESGEIFKTLPDLVKLLQKFYKIKGIDSMQFSRTDTGILCGGREIYCQLRFRKIESREDIVASLKHVPVNSVHSMAWSPTANLLAVAQRDNTITLYDTDKANDVSSLTGHGDDILSLKFSPDGTLLASGSSDFSVRLWNLHEQQCVAVFPGHSDSVTALAFNPKGDLLTSGSLDGTVNLWHVTQRRRKSNFVVGKDAITTIALSNNGKLIAAGGDKIIKILNMSTGRCEATLKGQEGVTTVAFNADDTLLVSTGLDKTIKLWDYRKRKALTTLEGHTDSIIQGCFQPLTNLFLSISADKTVRFWDINTRQCIALNTYHNDKMEALAFEPAGTQFAVAGKDKKITIWQKLPGLLRADFKHDFSSPNYQTHSSLDISEDERIMAIQYRYGVLLWDMKQEETVMMIKEKDDSPLEGVTISPDQTIIVSQSINKEMLKMWDFKTGEYLGPIADNYPEESLMVFNPSGTALALSKKEKCISLWNVKQKKIEAVLEGHADEIKCMTFSADGKFLFSGSLDKTIRIWDAVKRTCIANLTGHDDTVTALARTSEGNIIISGSLDKTIRVWDTQKKQCIARKQAYNHEIDTLELALFDTVLVSIGDENIMKLWHFPALELISTITVPDGYRATAFSPQGNLIAFGSDTTIKLVHLPSGQCISEFNTSMDVSALKFNPDQSALIAADTIGGVKIWNLHYLWFNLEYPYKPDQAQKLMHQVEQETGFTLEGINAQRMRDVEG</sequence>
<dbReference type="InterPro" id="IPR036322">
    <property type="entry name" value="WD40_repeat_dom_sf"/>
</dbReference>
<dbReference type="PANTHER" id="PTHR19879:SF9">
    <property type="entry name" value="TRANSCRIPTION INITIATION FACTOR TFIID SUBUNIT 5"/>
    <property type="match status" value="1"/>
</dbReference>
<dbReference type="Gene3D" id="3.40.50.300">
    <property type="entry name" value="P-loop containing nucleotide triphosphate hydrolases"/>
    <property type="match status" value="1"/>
</dbReference>
<proteinExistence type="predicted"/>
<dbReference type="PROSITE" id="PS00678">
    <property type="entry name" value="WD_REPEATS_1"/>
    <property type="match status" value="3"/>
</dbReference>
<feature type="transmembrane region" description="Helical" evidence="4">
    <location>
        <begin position="445"/>
        <end position="467"/>
    </location>
</feature>
<feature type="repeat" description="WD" evidence="3">
    <location>
        <begin position="1298"/>
        <end position="1339"/>
    </location>
</feature>
<organism evidence="6 7">
    <name type="scientific">candidate division CSSED10-310 bacterium</name>
    <dbReference type="NCBI Taxonomy" id="2855610"/>
    <lineage>
        <taxon>Bacteria</taxon>
        <taxon>Bacteria division CSSED10-310</taxon>
    </lineage>
</organism>
<dbReference type="Gene3D" id="2.130.10.10">
    <property type="entry name" value="YVTN repeat-like/Quinoprotein amine dehydrogenase"/>
    <property type="match status" value="5"/>
</dbReference>
<dbReference type="SUPFAM" id="SSF50978">
    <property type="entry name" value="WD40 repeat-like"/>
    <property type="match status" value="3"/>
</dbReference>
<dbReference type="SMART" id="SM00320">
    <property type="entry name" value="WD40"/>
    <property type="match status" value="18"/>
</dbReference>
<feature type="repeat" description="WD" evidence="3">
    <location>
        <begin position="916"/>
        <end position="957"/>
    </location>
</feature>
<dbReference type="EMBL" id="JBHPBY010000090">
    <property type="protein sequence ID" value="MFC1850303.1"/>
    <property type="molecule type" value="Genomic_DNA"/>
</dbReference>
<dbReference type="Pfam" id="PF00400">
    <property type="entry name" value="WD40"/>
    <property type="match status" value="11"/>
</dbReference>
<keyword evidence="1 3" id="KW-0853">WD repeat</keyword>
<dbReference type="InterPro" id="IPR025662">
    <property type="entry name" value="Sigma_54_int_dom_ATP-bd_1"/>
</dbReference>
<dbReference type="CDD" id="cd00200">
    <property type="entry name" value="WD40"/>
    <property type="match status" value="3"/>
</dbReference>
<dbReference type="SUPFAM" id="SSF52540">
    <property type="entry name" value="P-loop containing nucleoside triphosphate hydrolases"/>
    <property type="match status" value="1"/>
</dbReference>
<keyword evidence="4" id="KW-0812">Transmembrane</keyword>
<dbReference type="Pfam" id="PF20703">
    <property type="entry name" value="nSTAND1"/>
    <property type="match status" value="1"/>
</dbReference>
<feature type="domain" description="Novel STAND NTPase 1" evidence="5">
    <location>
        <begin position="30"/>
        <end position="397"/>
    </location>
</feature>
<evidence type="ECO:0000256" key="1">
    <source>
        <dbReference type="ARBA" id="ARBA00022574"/>
    </source>
</evidence>
<feature type="repeat" description="WD" evidence="3">
    <location>
        <begin position="1082"/>
        <end position="1123"/>
    </location>
</feature>
<keyword evidence="2" id="KW-0677">Repeat</keyword>
<feature type="repeat" description="WD" evidence="3">
    <location>
        <begin position="609"/>
        <end position="650"/>
    </location>
</feature>
<feature type="repeat" description="WD" evidence="3">
    <location>
        <begin position="777"/>
        <end position="818"/>
    </location>
</feature>
<protein>
    <recommendedName>
        <fullName evidence="5">Novel STAND NTPase 1 domain-containing protein</fullName>
    </recommendedName>
</protein>
<feature type="repeat" description="WD" evidence="3">
    <location>
        <begin position="1047"/>
        <end position="1081"/>
    </location>
</feature>
<dbReference type="InterPro" id="IPR001680">
    <property type="entry name" value="WD40_rpt"/>
</dbReference>
<keyword evidence="4" id="KW-0472">Membrane</keyword>
<name>A0ABV6YW66_UNCC1</name>
<feature type="repeat" description="WD" evidence="3">
    <location>
        <begin position="879"/>
        <end position="915"/>
    </location>
</feature>
<keyword evidence="7" id="KW-1185">Reference proteome</keyword>
<dbReference type="Proteomes" id="UP001594351">
    <property type="component" value="Unassembled WGS sequence"/>
</dbReference>
<feature type="repeat" description="WD" evidence="3">
    <location>
        <begin position="735"/>
        <end position="776"/>
    </location>
</feature>
<evidence type="ECO:0000256" key="2">
    <source>
        <dbReference type="ARBA" id="ARBA00022737"/>
    </source>
</evidence>
<keyword evidence="4" id="KW-1133">Transmembrane helix</keyword>
<evidence type="ECO:0000313" key="7">
    <source>
        <dbReference type="Proteomes" id="UP001594351"/>
    </source>
</evidence>
<feature type="repeat" description="WD" evidence="3">
    <location>
        <begin position="1124"/>
        <end position="1156"/>
    </location>
</feature>
<accession>A0ABV6YW66</accession>
<dbReference type="PROSITE" id="PS50082">
    <property type="entry name" value="WD_REPEATS_2"/>
    <property type="match status" value="11"/>
</dbReference>
<evidence type="ECO:0000256" key="3">
    <source>
        <dbReference type="PROSITE-ProRule" id="PRU00221"/>
    </source>
</evidence>
<reference evidence="6 7" key="1">
    <citation type="submission" date="2024-09" db="EMBL/GenBank/DDBJ databases">
        <title>Laminarin stimulates single cell rates of sulfate reduction while oxygen inhibits transcriptomic activity in coastal marine sediment.</title>
        <authorList>
            <person name="Lindsay M."/>
            <person name="Orcutt B."/>
            <person name="Emerson D."/>
            <person name="Stepanauskas R."/>
            <person name="D'Angelo T."/>
        </authorList>
    </citation>
    <scope>NUCLEOTIDE SEQUENCE [LARGE SCALE GENOMIC DNA]</scope>
    <source>
        <strain evidence="6">SAG AM-311-K15</strain>
    </source>
</reference>
<comment type="caution">
    <text evidence="6">The sequence shown here is derived from an EMBL/GenBank/DDBJ whole genome shotgun (WGS) entry which is preliminary data.</text>
</comment>
<gene>
    <name evidence="6" type="ORF">ACFL27_08945</name>
</gene>
<dbReference type="PANTHER" id="PTHR19879">
    <property type="entry name" value="TRANSCRIPTION INITIATION FACTOR TFIID"/>
    <property type="match status" value="1"/>
</dbReference>
<dbReference type="InterPro" id="IPR049052">
    <property type="entry name" value="nSTAND1"/>
</dbReference>
<dbReference type="PROSITE" id="PS50294">
    <property type="entry name" value="WD_REPEATS_REGION"/>
    <property type="match status" value="9"/>
</dbReference>
<dbReference type="InterPro" id="IPR019775">
    <property type="entry name" value="WD40_repeat_CS"/>
</dbReference>
<dbReference type="PROSITE" id="PS00675">
    <property type="entry name" value="SIGMA54_INTERACT_1"/>
    <property type="match status" value="1"/>
</dbReference>
<dbReference type="InterPro" id="IPR020472">
    <property type="entry name" value="WD40_PAC1"/>
</dbReference>
<feature type="repeat" description="WD" evidence="3">
    <location>
        <begin position="958"/>
        <end position="999"/>
    </location>
</feature>
<evidence type="ECO:0000259" key="5">
    <source>
        <dbReference type="Pfam" id="PF20703"/>
    </source>
</evidence>
<dbReference type="PRINTS" id="PR00320">
    <property type="entry name" value="GPROTEINBRPT"/>
</dbReference>
<dbReference type="InterPro" id="IPR015943">
    <property type="entry name" value="WD40/YVTN_repeat-like_dom_sf"/>
</dbReference>
<feature type="repeat" description="WD" evidence="3">
    <location>
        <begin position="1340"/>
        <end position="1381"/>
    </location>
</feature>
<evidence type="ECO:0000256" key="4">
    <source>
        <dbReference type="SAM" id="Phobius"/>
    </source>
</evidence>
<evidence type="ECO:0000313" key="6">
    <source>
        <dbReference type="EMBL" id="MFC1850303.1"/>
    </source>
</evidence>
<dbReference type="InterPro" id="IPR027417">
    <property type="entry name" value="P-loop_NTPase"/>
</dbReference>